<evidence type="ECO:0000313" key="2">
    <source>
        <dbReference type="EMBL" id="KCZ93171.1"/>
    </source>
</evidence>
<organism evidence="2 3">
    <name type="scientific">Hyphomonas hirschiana VP5</name>
    <dbReference type="NCBI Taxonomy" id="1280951"/>
    <lineage>
        <taxon>Bacteria</taxon>
        <taxon>Pseudomonadati</taxon>
        <taxon>Pseudomonadota</taxon>
        <taxon>Alphaproteobacteria</taxon>
        <taxon>Hyphomonadales</taxon>
        <taxon>Hyphomonadaceae</taxon>
        <taxon>Hyphomonas</taxon>
    </lineage>
</organism>
<dbReference type="Pfam" id="PF00144">
    <property type="entry name" value="Beta-lactamase"/>
    <property type="match status" value="1"/>
</dbReference>
<evidence type="ECO:0000313" key="3">
    <source>
        <dbReference type="Proteomes" id="UP000025061"/>
    </source>
</evidence>
<dbReference type="PANTHER" id="PTHR43283">
    <property type="entry name" value="BETA-LACTAMASE-RELATED"/>
    <property type="match status" value="1"/>
</dbReference>
<dbReference type="EMBL" id="ARYI01000008">
    <property type="protein sequence ID" value="KCZ93171.1"/>
    <property type="molecule type" value="Genomic_DNA"/>
</dbReference>
<name>A0A059FRN2_9PROT</name>
<dbReference type="Gene3D" id="3.40.710.10">
    <property type="entry name" value="DD-peptidase/beta-lactamase superfamily"/>
    <property type="match status" value="1"/>
</dbReference>
<dbReference type="AlphaFoldDB" id="A0A059FRN2"/>
<accession>A0A059FRN2</accession>
<dbReference type="PATRIC" id="fig|1280951.3.peg.2184"/>
<evidence type="ECO:0000259" key="1">
    <source>
        <dbReference type="Pfam" id="PF00144"/>
    </source>
</evidence>
<feature type="domain" description="Beta-lactamase-related" evidence="1">
    <location>
        <begin position="55"/>
        <end position="327"/>
    </location>
</feature>
<dbReference type="InterPro" id="IPR012338">
    <property type="entry name" value="Beta-lactam/transpept-like"/>
</dbReference>
<reference evidence="2 3" key="1">
    <citation type="submission" date="2013-04" db="EMBL/GenBank/DDBJ databases">
        <title>Hyphomonas hirschiana VP5 Genome Sequencing.</title>
        <authorList>
            <person name="Lai Q."/>
            <person name="Shao Z."/>
        </authorList>
    </citation>
    <scope>NUCLEOTIDE SEQUENCE [LARGE SCALE GENOMIC DNA]</scope>
    <source>
        <strain evidence="2 3">VP5</strain>
    </source>
</reference>
<dbReference type="InterPro" id="IPR050789">
    <property type="entry name" value="Diverse_Enzym_Activities"/>
</dbReference>
<gene>
    <name evidence="2" type="ORF">HHI_10819</name>
</gene>
<dbReference type="SUPFAM" id="SSF56601">
    <property type="entry name" value="beta-lactamase/transpeptidase-like"/>
    <property type="match status" value="1"/>
</dbReference>
<dbReference type="InterPro" id="IPR001466">
    <property type="entry name" value="Beta-lactam-related"/>
</dbReference>
<comment type="caution">
    <text evidence="2">The sequence shown here is derived from an EMBL/GenBank/DDBJ whole genome shotgun (WGS) entry which is preliminary data.</text>
</comment>
<protein>
    <submittedName>
        <fullName evidence="2">Beta-lactamase</fullName>
    </submittedName>
</protein>
<proteinExistence type="predicted"/>
<dbReference type="PANTHER" id="PTHR43283:SF7">
    <property type="entry name" value="BETA-LACTAMASE-RELATED DOMAIN-CONTAINING PROTEIN"/>
    <property type="match status" value="1"/>
</dbReference>
<sequence>MSALPPLPAQPAGVAWPTQEWPEGTLAPAVAGKLQPLLDMAFSDPAPSQMGETHAFLAVQGGRIVAERYWTGFDATSTHHSWSQAKSMTQALVGILARDGRLDIHAPANVPEWQQADDPRRAITLDQLLRMSSGLKFAEDYVDAGVSDVIEMLFGSGKDDVAAYAAKSPLIHPPGSAWSYSSGTSNLVARAAALSLGASGEAFRDFMVRELFGPIGMRSAQPKFDKAGTFIGSSFCYCTARDFARFGLLYLRDGVWEGQRLLPEGWVDYARTPTPVPPTERLGYGAHWWLGMAGPGSFSANGFEGQFTVLVPELDLILVRNGKSPNELKDNVMDWMGAVADCFRGA</sequence>
<dbReference type="OrthoDB" id="9814204at2"/>
<dbReference type="Proteomes" id="UP000025061">
    <property type="component" value="Unassembled WGS sequence"/>
</dbReference>
<keyword evidence="3" id="KW-1185">Reference proteome</keyword>
<dbReference type="RefSeq" id="WP_083759031.1">
    <property type="nucleotide sequence ID" value="NZ_ARYI01000008.1"/>
</dbReference>